<keyword evidence="1" id="KW-0732">Signal</keyword>
<dbReference type="AlphaFoldDB" id="A0A5N0YNX5"/>
<reference evidence="2 3" key="1">
    <citation type="submission" date="2019-09" db="EMBL/GenBank/DDBJ databases">
        <title>Vancomyinc resistant enterococci isolated from farm animals in Switzerland.</title>
        <authorList>
            <person name="Stevens M.J.A."/>
            <person name="Stephan R."/>
            <person name="Morach M."/>
            <person name="Nuesch-Inderbinen M."/>
        </authorList>
    </citation>
    <scope>NUCLEOTIDE SEQUENCE [LARGE SCALE GENOMIC DNA]</scope>
    <source>
        <strain evidence="2 3">GH27</strain>
    </source>
</reference>
<evidence type="ECO:0000313" key="2">
    <source>
        <dbReference type="EMBL" id="KAA9202679.1"/>
    </source>
</evidence>
<accession>A0A5N0YNX5</accession>
<feature type="chain" id="PRO_5025063413" evidence="1">
    <location>
        <begin position="31"/>
        <end position="184"/>
    </location>
</feature>
<evidence type="ECO:0000313" key="3">
    <source>
        <dbReference type="Proteomes" id="UP000326078"/>
    </source>
</evidence>
<organism evidence="2 3">
    <name type="scientific">Enterococcus durans</name>
    <dbReference type="NCBI Taxonomy" id="53345"/>
    <lineage>
        <taxon>Bacteria</taxon>
        <taxon>Bacillati</taxon>
        <taxon>Bacillota</taxon>
        <taxon>Bacilli</taxon>
        <taxon>Lactobacillales</taxon>
        <taxon>Enterococcaceae</taxon>
        <taxon>Enterococcus</taxon>
    </lineage>
</organism>
<name>A0A5N0YNX5_9ENTE</name>
<proteinExistence type="predicted"/>
<dbReference type="Proteomes" id="UP000326078">
    <property type="component" value="Unassembled WGS sequence"/>
</dbReference>
<sequence>MKKKLFKTFLLSTSILTFGSAIIPSSAVFANEQSTVNTSVGSTLPLSVDTYSTTTYDSATNTTTVTITDQQLVEFMQDQGVEVPQELLNSARSRAAGVTKIVWHGKARNGNVDLYLSKATMVSLRASYTGGQLVNVIIQLYLGSYWGAAKAGASAIANTIKMGSIKHGRKYSLRSWKYKGYVNQ</sequence>
<evidence type="ECO:0000256" key="1">
    <source>
        <dbReference type="SAM" id="SignalP"/>
    </source>
</evidence>
<dbReference type="EMBL" id="VYUT01000044">
    <property type="protein sequence ID" value="KAA9202679.1"/>
    <property type="molecule type" value="Genomic_DNA"/>
</dbReference>
<feature type="signal peptide" evidence="1">
    <location>
        <begin position="1"/>
        <end position="30"/>
    </location>
</feature>
<protein>
    <submittedName>
        <fullName evidence="2">Uncharacterized protein</fullName>
    </submittedName>
</protein>
<gene>
    <name evidence="2" type="ORF">F6X95_14370</name>
</gene>
<dbReference type="RefSeq" id="WP_010729201.1">
    <property type="nucleotide sequence ID" value="NZ_VYUK01000037.1"/>
</dbReference>
<comment type="caution">
    <text evidence="2">The sequence shown here is derived from an EMBL/GenBank/DDBJ whole genome shotgun (WGS) entry which is preliminary data.</text>
</comment>